<dbReference type="Proteomes" id="UP001056120">
    <property type="component" value="Linkage Group LG01"/>
</dbReference>
<protein>
    <submittedName>
        <fullName evidence="1">Uncharacterized protein</fullName>
    </submittedName>
</protein>
<comment type="caution">
    <text evidence="1">The sequence shown here is derived from an EMBL/GenBank/DDBJ whole genome shotgun (WGS) entry which is preliminary data.</text>
</comment>
<dbReference type="EMBL" id="CM042018">
    <property type="protein sequence ID" value="KAI3828600.1"/>
    <property type="molecule type" value="Genomic_DNA"/>
</dbReference>
<reference evidence="2" key="1">
    <citation type="journal article" date="2022" name="Mol. Ecol. Resour.">
        <title>The genomes of chicory, endive, great burdock and yacon provide insights into Asteraceae palaeo-polyploidization history and plant inulin production.</title>
        <authorList>
            <person name="Fan W."/>
            <person name="Wang S."/>
            <person name="Wang H."/>
            <person name="Wang A."/>
            <person name="Jiang F."/>
            <person name="Liu H."/>
            <person name="Zhao H."/>
            <person name="Xu D."/>
            <person name="Zhang Y."/>
        </authorList>
    </citation>
    <scope>NUCLEOTIDE SEQUENCE [LARGE SCALE GENOMIC DNA]</scope>
    <source>
        <strain evidence="2">cv. Yunnan</strain>
    </source>
</reference>
<keyword evidence="2" id="KW-1185">Reference proteome</keyword>
<name>A0ACB9K8H8_9ASTR</name>
<proteinExistence type="predicted"/>
<organism evidence="1 2">
    <name type="scientific">Smallanthus sonchifolius</name>
    <dbReference type="NCBI Taxonomy" id="185202"/>
    <lineage>
        <taxon>Eukaryota</taxon>
        <taxon>Viridiplantae</taxon>
        <taxon>Streptophyta</taxon>
        <taxon>Embryophyta</taxon>
        <taxon>Tracheophyta</taxon>
        <taxon>Spermatophyta</taxon>
        <taxon>Magnoliopsida</taxon>
        <taxon>eudicotyledons</taxon>
        <taxon>Gunneridae</taxon>
        <taxon>Pentapetalae</taxon>
        <taxon>asterids</taxon>
        <taxon>campanulids</taxon>
        <taxon>Asterales</taxon>
        <taxon>Asteraceae</taxon>
        <taxon>Asteroideae</taxon>
        <taxon>Heliantheae alliance</taxon>
        <taxon>Millerieae</taxon>
        <taxon>Smallanthus</taxon>
    </lineage>
</organism>
<reference evidence="1 2" key="2">
    <citation type="journal article" date="2022" name="Mol. Ecol. Resour.">
        <title>The genomes of chicory, endive, great burdock and yacon provide insights into Asteraceae paleo-polyploidization history and plant inulin production.</title>
        <authorList>
            <person name="Fan W."/>
            <person name="Wang S."/>
            <person name="Wang H."/>
            <person name="Wang A."/>
            <person name="Jiang F."/>
            <person name="Liu H."/>
            <person name="Zhao H."/>
            <person name="Xu D."/>
            <person name="Zhang Y."/>
        </authorList>
    </citation>
    <scope>NUCLEOTIDE SEQUENCE [LARGE SCALE GENOMIC DNA]</scope>
    <source>
        <strain evidence="2">cv. Yunnan</strain>
        <tissue evidence="1">Leaves</tissue>
    </source>
</reference>
<evidence type="ECO:0000313" key="2">
    <source>
        <dbReference type="Proteomes" id="UP001056120"/>
    </source>
</evidence>
<accession>A0ACB9K8H8</accession>
<sequence length="104" mass="11416">MAPKCRLTMDSESKQAVQNRSLMVTRSQSSSVKIGDNNNSSVVVFGFAQGVGAPSSKWKLQVFNVNFRIGEAGGKVVRRQQIEVEESSPVIISTCKELGQKIWN</sequence>
<evidence type="ECO:0000313" key="1">
    <source>
        <dbReference type="EMBL" id="KAI3828600.1"/>
    </source>
</evidence>
<gene>
    <name evidence="1" type="ORF">L1987_02704</name>
</gene>